<gene>
    <name evidence="2" type="ORF">Scinn_60110</name>
</gene>
<protein>
    <submittedName>
        <fullName evidence="2">Uncharacterized protein</fullName>
    </submittedName>
</protein>
<feature type="region of interest" description="Disordered" evidence="1">
    <location>
        <begin position="1"/>
        <end position="48"/>
    </location>
</feature>
<evidence type="ECO:0000313" key="2">
    <source>
        <dbReference type="EMBL" id="GHI16548.1"/>
    </source>
</evidence>
<proteinExistence type="predicted"/>
<feature type="compositionally biased region" description="Low complexity" evidence="1">
    <location>
        <begin position="1"/>
        <end position="24"/>
    </location>
</feature>
<organism evidence="2 3">
    <name type="scientific">Streptomyces virginiae</name>
    <name type="common">Streptomyces cinnamonensis</name>
    <dbReference type="NCBI Taxonomy" id="1961"/>
    <lineage>
        <taxon>Bacteria</taxon>
        <taxon>Bacillati</taxon>
        <taxon>Actinomycetota</taxon>
        <taxon>Actinomycetes</taxon>
        <taxon>Kitasatosporales</taxon>
        <taxon>Streptomycetaceae</taxon>
        <taxon>Streptomyces</taxon>
    </lineage>
</organism>
<accession>A0ABQ3NUV0</accession>
<sequence>MTSTSAARTTRSASRPSTPTSASRGSALCQRPVSTSRHRDPEPLPYDAARAPEIVGRYDNDAITLVVDVAAGGTGLTLAAGIKPEIRAGSDDEMPADYPPESIGLLPGDGDEYIVTSGGLRGQRGFFTRDATGAVVGVDLAGRLFARVPR</sequence>
<reference evidence="3" key="1">
    <citation type="submission" date="2020-09" db="EMBL/GenBank/DDBJ databases">
        <title>Whole genome shotgun sequence of Streptomyces cinnamonensis NBRC 15873.</title>
        <authorList>
            <person name="Komaki H."/>
            <person name="Tamura T."/>
        </authorList>
    </citation>
    <scope>NUCLEOTIDE SEQUENCE [LARGE SCALE GENOMIC DNA]</scope>
    <source>
        <strain evidence="3">NBRC 15873</strain>
    </source>
</reference>
<comment type="caution">
    <text evidence="2">The sequence shown here is derived from an EMBL/GenBank/DDBJ whole genome shotgun (WGS) entry which is preliminary data.</text>
</comment>
<dbReference type="EMBL" id="BNDV01000016">
    <property type="protein sequence ID" value="GHI16548.1"/>
    <property type="molecule type" value="Genomic_DNA"/>
</dbReference>
<evidence type="ECO:0000256" key="1">
    <source>
        <dbReference type="SAM" id="MobiDB-lite"/>
    </source>
</evidence>
<name>A0ABQ3NUV0_STRVG</name>
<evidence type="ECO:0000313" key="3">
    <source>
        <dbReference type="Proteomes" id="UP000660554"/>
    </source>
</evidence>
<dbReference type="Proteomes" id="UP000660554">
    <property type="component" value="Unassembled WGS sequence"/>
</dbReference>
<keyword evidence="3" id="KW-1185">Reference proteome</keyword>